<protein>
    <submittedName>
        <fullName evidence="2">Uncharacterized protein</fullName>
    </submittedName>
</protein>
<dbReference type="OrthoDB" id="2511800at2759"/>
<dbReference type="AlphaFoldDB" id="A0A5B0NGS0"/>
<evidence type="ECO:0000313" key="2">
    <source>
        <dbReference type="EMBL" id="KAA1087039.1"/>
    </source>
</evidence>
<dbReference type="EMBL" id="VSWC01000105">
    <property type="protein sequence ID" value="KAA1087039.1"/>
    <property type="molecule type" value="Genomic_DNA"/>
</dbReference>
<evidence type="ECO:0000313" key="1">
    <source>
        <dbReference type="EMBL" id="KAA1087008.1"/>
    </source>
</evidence>
<name>A0A5B0NGS0_PUCGR</name>
<dbReference type="Proteomes" id="UP000324748">
    <property type="component" value="Unassembled WGS sequence"/>
</dbReference>
<proteinExistence type="predicted"/>
<comment type="caution">
    <text evidence="2">The sequence shown here is derived from an EMBL/GenBank/DDBJ whole genome shotgun (WGS) entry which is preliminary data.</text>
</comment>
<organism evidence="2 3">
    <name type="scientific">Puccinia graminis f. sp. tritici</name>
    <dbReference type="NCBI Taxonomy" id="56615"/>
    <lineage>
        <taxon>Eukaryota</taxon>
        <taxon>Fungi</taxon>
        <taxon>Dikarya</taxon>
        <taxon>Basidiomycota</taxon>
        <taxon>Pucciniomycotina</taxon>
        <taxon>Pucciniomycetes</taxon>
        <taxon>Pucciniales</taxon>
        <taxon>Pucciniaceae</taxon>
        <taxon>Puccinia</taxon>
    </lineage>
</organism>
<gene>
    <name evidence="1" type="ORF">PGT21_019680</name>
    <name evidence="2" type="ORF">PGT21_020047</name>
</gene>
<evidence type="ECO:0000313" key="3">
    <source>
        <dbReference type="Proteomes" id="UP000324748"/>
    </source>
</evidence>
<sequence>MGLPQNSTPTQSRHLHHMSMSYVSNAGGKSHVGDLAQDQKANSNAMISLQMMFKDISPHFVQDSIFLVCQLVKNGAMQMAAGHSNHTATIQTMQETSHTLRVNPPGYEINFNLLRNSFDVTSSDALTLRQLLSAADQAQIWKSKGKLSVEVVLKRSVHAL</sequence>
<keyword evidence="3" id="KW-1185">Reference proteome</keyword>
<reference evidence="2 3" key="1">
    <citation type="submission" date="2019-05" db="EMBL/GenBank/DDBJ databases">
        <title>Emergence of the Ug99 lineage of the wheat stem rust pathogen through somatic hybridization.</title>
        <authorList>
            <person name="Li F."/>
            <person name="Upadhyaya N.M."/>
            <person name="Sperschneider J."/>
            <person name="Matny O."/>
            <person name="Nguyen-Phuc H."/>
            <person name="Mago R."/>
            <person name="Raley C."/>
            <person name="Miller M.E."/>
            <person name="Silverstein K.A.T."/>
            <person name="Henningsen E."/>
            <person name="Hirsch C.D."/>
            <person name="Visser B."/>
            <person name="Pretorius Z.A."/>
            <person name="Steffenson B.J."/>
            <person name="Schwessinger B."/>
            <person name="Dodds P.N."/>
            <person name="Figueroa M."/>
        </authorList>
    </citation>
    <scope>NUCLEOTIDE SEQUENCE [LARGE SCALE GENOMIC DNA]</scope>
    <source>
        <strain evidence="2">21-0</strain>
    </source>
</reference>
<dbReference type="EMBL" id="VSWC01000105">
    <property type="protein sequence ID" value="KAA1087008.1"/>
    <property type="molecule type" value="Genomic_DNA"/>
</dbReference>
<accession>A0A5B0NGS0</accession>